<proteinExistence type="predicted"/>
<feature type="chain" id="PRO_5042833409" description="DUF1996 domain-containing protein" evidence="1">
    <location>
        <begin position="16"/>
        <end position="413"/>
    </location>
</feature>
<feature type="signal peptide" evidence="1">
    <location>
        <begin position="1"/>
        <end position="15"/>
    </location>
</feature>
<dbReference type="PANTHER" id="PTHR43662:SF12">
    <property type="entry name" value="DUF1996 DOMAIN-CONTAINING PROTEIN-RELATED"/>
    <property type="match status" value="1"/>
</dbReference>
<name>A0AAN6P0C9_9PEZI</name>
<reference evidence="3" key="2">
    <citation type="submission" date="2023-06" db="EMBL/GenBank/DDBJ databases">
        <authorList>
            <consortium name="Lawrence Berkeley National Laboratory"/>
            <person name="Mondo S.J."/>
            <person name="Hensen N."/>
            <person name="Bonometti L."/>
            <person name="Westerberg I."/>
            <person name="Brannstrom I.O."/>
            <person name="Guillou S."/>
            <person name="Cros-Aarteil S."/>
            <person name="Calhoun S."/>
            <person name="Haridas S."/>
            <person name="Kuo A."/>
            <person name="Pangilinan J."/>
            <person name="Riley R."/>
            <person name="Labutti K."/>
            <person name="Andreopoulos B."/>
            <person name="Lipzen A."/>
            <person name="Chen C."/>
            <person name="Yanf M."/>
            <person name="Daum C."/>
            <person name="Ng V."/>
            <person name="Clum A."/>
            <person name="Steindorff A."/>
            <person name="Ohm R."/>
            <person name="Martin F."/>
            <person name="Silar P."/>
            <person name="Natvig D."/>
            <person name="Lalanne C."/>
            <person name="Gautier V."/>
            <person name="Ament-Velasquez S.L."/>
            <person name="Kruys A."/>
            <person name="Hutchinson M.I."/>
            <person name="Powell A.J."/>
            <person name="Barry K."/>
            <person name="Miller A.N."/>
            <person name="Grigoriev I.V."/>
            <person name="Debuchy R."/>
            <person name="Gladieux P."/>
            <person name="Thoren M.H."/>
            <person name="Johannesson H."/>
        </authorList>
    </citation>
    <scope>NUCLEOTIDE SEQUENCE</scope>
    <source>
        <strain evidence="3">CBS 626.80</strain>
    </source>
</reference>
<dbReference type="EMBL" id="MU859092">
    <property type="protein sequence ID" value="KAK3954311.1"/>
    <property type="molecule type" value="Genomic_DNA"/>
</dbReference>
<dbReference type="AlphaFoldDB" id="A0AAN6P0C9"/>
<evidence type="ECO:0000313" key="3">
    <source>
        <dbReference type="EMBL" id="KAK3954311.1"/>
    </source>
</evidence>
<protein>
    <recommendedName>
        <fullName evidence="2">DUF1996 domain-containing protein</fullName>
    </recommendedName>
</protein>
<reference evidence="3" key="1">
    <citation type="journal article" date="2023" name="Mol. Phylogenet. Evol.">
        <title>Genome-scale phylogeny and comparative genomics of the fungal order Sordariales.</title>
        <authorList>
            <person name="Hensen N."/>
            <person name="Bonometti L."/>
            <person name="Westerberg I."/>
            <person name="Brannstrom I.O."/>
            <person name="Guillou S."/>
            <person name="Cros-Aarteil S."/>
            <person name="Calhoun S."/>
            <person name="Haridas S."/>
            <person name="Kuo A."/>
            <person name="Mondo S."/>
            <person name="Pangilinan J."/>
            <person name="Riley R."/>
            <person name="LaButti K."/>
            <person name="Andreopoulos B."/>
            <person name="Lipzen A."/>
            <person name="Chen C."/>
            <person name="Yan M."/>
            <person name="Daum C."/>
            <person name="Ng V."/>
            <person name="Clum A."/>
            <person name="Steindorff A."/>
            <person name="Ohm R.A."/>
            <person name="Martin F."/>
            <person name="Silar P."/>
            <person name="Natvig D.O."/>
            <person name="Lalanne C."/>
            <person name="Gautier V."/>
            <person name="Ament-Velasquez S.L."/>
            <person name="Kruys A."/>
            <person name="Hutchinson M.I."/>
            <person name="Powell A.J."/>
            <person name="Barry K."/>
            <person name="Miller A.N."/>
            <person name="Grigoriev I.V."/>
            <person name="Debuchy R."/>
            <person name="Gladieux P."/>
            <person name="Hiltunen Thoren M."/>
            <person name="Johannesson H."/>
        </authorList>
    </citation>
    <scope>NUCLEOTIDE SEQUENCE</scope>
    <source>
        <strain evidence="3">CBS 626.80</strain>
    </source>
</reference>
<evidence type="ECO:0000313" key="4">
    <source>
        <dbReference type="Proteomes" id="UP001303222"/>
    </source>
</evidence>
<organism evidence="3 4">
    <name type="scientific">Pseudoneurospora amorphoporcata</name>
    <dbReference type="NCBI Taxonomy" id="241081"/>
    <lineage>
        <taxon>Eukaryota</taxon>
        <taxon>Fungi</taxon>
        <taxon>Dikarya</taxon>
        <taxon>Ascomycota</taxon>
        <taxon>Pezizomycotina</taxon>
        <taxon>Sordariomycetes</taxon>
        <taxon>Sordariomycetidae</taxon>
        <taxon>Sordariales</taxon>
        <taxon>Sordariaceae</taxon>
        <taxon>Pseudoneurospora</taxon>
    </lineage>
</organism>
<accession>A0AAN6P0C9</accession>
<evidence type="ECO:0000259" key="2">
    <source>
        <dbReference type="Pfam" id="PF09362"/>
    </source>
</evidence>
<gene>
    <name evidence="3" type="ORF">QBC32DRAFT_322785</name>
</gene>
<sequence length="413" mass="45167">MRLLSTLLLAKTASALTDNEHKPLMRKNIDPIVSPGKYISHMHSFYGSDVITKDLPTTAQLQKGSPSGENPNVLSIYWAPTLYYTYYEQIDHAEIPFPANFRTVAGNASAKSQSDVDERVTALTWWCDGNGLEDRNSRPRAAFPRQTCSAHMQAILRFPDCVNPDKVEEYAYASQNGGRCPGKMKRMPSLRFSVRYDTKRAIPGGWKGVPPFKLACGEIGDGYCFHGDFINGWFEDAAKNMLKAKGQTFVRIDGAHGNGKQYSKCKARDADPENGTRDYLKSLEMMHGHMKKKETGVGGLTLICLGCVHLLMDMAWWLSLVIVFTAPRRLYQKVVLVTNPGASSNIPSRLLNSTGTSNLVSSGISPNSASSSSVTSGLSSSILFNSLAFSVISSMPTIISCAHSLINPAGIPI</sequence>
<feature type="domain" description="DUF1996" evidence="2">
    <location>
        <begin position="30"/>
        <end position="233"/>
    </location>
</feature>
<evidence type="ECO:0000256" key="1">
    <source>
        <dbReference type="SAM" id="SignalP"/>
    </source>
</evidence>
<keyword evidence="1" id="KW-0732">Signal</keyword>
<dbReference type="PANTHER" id="PTHR43662">
    <property type="match status" value="1"/>
</dbReference>
<dbReference type="Pfam" id="PF09362">
    <property type="entry name" value="DUF1996"/>
    <property type="match status" value="1"/>
</dbReference>
<dbReference type="Proteomes" id="UP001303222">
    <property type="component" value="Unassembled WGS sequence"/>
</dbReference>
<comment type="caution">
    <text evidence="3">The sequence shown here is derived from an EMBL/GenBank/DDBJ whole genome shotgun (WGS) entry which is preliminary data.</text>
</comment>
<dbReference type="InterPro" id="IPR018535">
    <property type="entry name" value="DUF1996"/>
</dbReference>
<keyword evidence="4" id="KW-1185">Reference proteome</keyword>